<dbReference type="RefSeq" id="XP_065669946.1">
    <property type="nucleotide sequence ID" value="XM_065813874.1"/>
</dbReference>
<gene>
    <name evidence="9" type="primary">LOC105845460</name>
</gene>
<dbReference type="InterPro" id="IPR006201">
    <property type="entry name" value="Neur_channel"/>
</dbReference>
<dbReference type="SUPFAM" id="SSF63712">
    <property type="entry name" value="Nicotinic receptor ligand binding domain-like"/>
    <property type="match status" value="1"/>
</dbReference>
<feature type="transmembrane region" description="Helical" evidence="5">
    <location>
        <begin position="273"/>
        <end position="292"/>
    </location>
</feature>
<evidence type="ECO:0000256" key="2">
    <source>
        <dbReference type="ARBA" id="ARBA00022692"/>
    </source>
</evidence>
<dbReference type="InterPro" id="IPR006202">
    <property type="entry name" value="Neur_chan_lig-bd"/>
</dbReference>
<keyword evidence="3 5" id="KW-1133">Transmembrane helix</keyword>
<evidence type="ECO:0000256" key="1">
    <source>
        <dbReference type="ARBA" id="ARBA00004141"/>
    </source>
</evidence>
<feature type="domain" description="Neurotransmitter-gated ion-channel ligand-binding" evidence="6">
    <location>
        <begin position="48"/>
        <end position="237"/>
    </location>
</feature>
<dbReference type="Gene3D" id="1.20.58.390">
    <property type="entry name" value="Neurotransmitter-gated ion-channel transmembrane domain"/>
    <property type="match status" value="1"/>
</dbReference>
<protein>
    <submittedName>
        <fullName evidence="9">Cys-loop ligand-gated ion channel</fullName>
    </submittedName>
</protein>
<evidence type="ECO:0000256" key="4">
    <source>
        <dbReference type="ARBA" id="ARBA00023136"/>
    </source>
</evidence>
<evidence type="ECO:0000259" key="7">
    <source>
        <dbReference type="Pfam" id="PF02932"/>
    </source>
</evidence>
<evidence type="ECO:0000313" key="9">
    <source>
        <dbReference type="RefSeq" id="XP_065669946.1"/>
    </source>
</evidence>
<evidence type="ECO:0000256" key="3">
    <source>
        <dbReference type="ARBA" id="ARBA00022989"/>
    </source>
</evidence>
<comment type="subcellular location">
    <subcellularLocation>
        <location evidence="1">Membrane</location>
        <topology evidence="1">Multi-pass membrane protein</topology>
    </subcellularLocation>
</comment>
<evidence type="ECO:0000313" key="8">
    <source>
        <dbReference type="Proteomes" id="UP001652625"/>
    </source>
</evidence>
<evidence type="ECO:0000259" key="6">
    <source>
        <dbReference type="Pfam" id="PF02931"/>
    </source>
</evidence>
<dbReference type="InterPro" id="IPR036734">
    <property type="entry name" value="Neur_chan_lig-bd_sf"/>
</dbReference>
<organism evidence="8 9">
    <name type="scientific">Hydra vulgaris</name>
    <name type="common">Hydra</name>
    <name type="synonym">Hydra attenuata</name>
    <dbReference type="NCBI Taxonomy" id="6087"/>
    <lineage>
        <taxon>Eukaryota</taxon>
        <taxon>Metazoa</taxon>
        <taxon>Cnidaria</taxon>
        <taxon>Hydrozoa</taxon>
        <taxon>Hydroidolina</taxon>
        <taxon>Anthoathecata</taxon>
        <taxon>Aplanulata</taxon>
        <taxon>Hydridae</taxon>
        <taxon>Hydra</taxon>
    </lineage>
</organism>
<dbReference type="InterPro" id="IPR006029">
    <property type="entry name" value="Neurotrans-gated_channel_TM"/>
</dbReference>
<dbReference type="GeneID" id="105845460"/>
<dbReference type="SUPFAM" id="SSF90112">
    <property type="entry name" value="Neurotransmitter-gated ion-channel transmembrane pore"/>
    <property type="match status" value="1"/>
</dbReference>
<dbReference type="Gene3D" id="2.70.170.10">
    <property type="entry name" value="Neurotransmitter-gated ion-channel ligand-binding domain"/>
    <property type="match status" value="1"/>
</dbReference>
<dbReference type="InterPro" id="IPR036719">
    <property type="entry name" value="Neuro-gated_channel_TM_sf"/>
</dbReference>
<feature type="transmembrane region" description="Helical" evidence="5">
    <location>
        <begin position="304"/>
        <end position="322"/>
    </location>
</feature>
<evidence type="ECO:0000256" key="5">
    <source>
        <dbReference type="SAM" id="Phobius"/>
    </source>
</evidence>
<dbReference type="InterPro" id="IPR038050">
    <property type="entry name" value="Neuro_actylchol_rec"/>
</dbReference>
<feature type="transmembrane region" description="Helical" evidence="5">
    <location>
        <begin position="240"/>
        <end position="261"/>
    </location>
</feature>
<proteinExistence type="predicted"/>
<keyword evidence="2 5" id="KW-0812">Transmembrane</keyword>
<dbReference type="PANTHER" id="PTHR18945">
    <property type="entry name" value="NEUROTRANSMITTER GATED ION CHANNEL"/>
    <property type="match status" value="1"/>
</dbReference>
<name>A0ABM4D6M5_HYDVU</name>
<feature type="domain" description="Neurotransmitter-gated ion-channel transmembrane" evidence="7">
    <location>
        <begin position="251"/>
        <end position="321"/>
    </location>
</feature>
<accession>A0ABM4D6M5</accession>
<sequence>MSFDCLSNDTKPLDAYHQTVEDCCKHTKAIRYEVSTCHSIEDKLVYVKRKDPVEIDLRIFIYSIENINTLRQEMLCEFLLSANWFENMPWLNNTVENEICWSKMWDPRLYFPNAIELKSSLNKTVVFVDNKRKRSMIQWSYRVKGRFKCLFDITKFPFDEQLLSINVSSYWNDTIVKFRQETSIGNSIINALHNFTDCGQWELQKYILSDVVDPKNTSSSSEMKEPLFQFFVHARRKYKYYLWNIVAMVNMISILAFTCFAIDKQDNGKRLSVSLTLLLTVVAFKNFVSSILPKVSYLTLLDKYVLINVGFIFLVSISNAVIGKLDRPEYDFAFMFVLIGLYTLFQSIFLFMSLKAVKVSREKFNERYIGEFGLKNVIKKATEIFKLPICSIDDGRINPFSDNRTPMTPSISLRLPKFVASRKQSFIESTHYIKGENDCLLDSPPLLSHFEDKLFMESDSDLEQEEDHLDIGGSMAC</sequence>
<feature type="transmembrane region" description="Helical" evidence="5">
    <location>
        <begin position="334"/>
        <end position="354"/>
    </location>
</feature>
<keyword evidence="8" id="KW-1185">Reference proteome</keyword>
<dbReference type="Proteomes" id="UP001652625">
    <property type="component" value="Chromosome 12"/>
</dbReference>
<reference evidence="9" key="1">
    <citation type="submission" date="2025-08" db="UniProtKB">
        <authorList>
            <consortium name="RefSeq"/>
        </authorList>
    </citation>
    <scope>IDENTIFICATION</scope>
</reference>
<dbReference type="Pfam" id="PF02932">
    <property type="entry name" value="Neur_chan_memb"/>
    <property type="match status" value="1"/>
</dbReference>
<keyword evidence="4 5" id="KW-0472">Membrane</keyword>
<dbReference type="Pfam" id="PF02931">
    <property type="entry name" value="Neur_chan_LBD"/>
    <property type="match status" value="1"/>
</dbReference>